<dbReference type="PANTHER" id="PTHR42912">
    <property type="entry name" value="METHYLTRANSFERASE"/>
    <property type="match status" value="1"/>
</dbReference>
<dbReference type="InterPro" id="IPR050508">
    <property type="entry name" value="Methyltransf_Superfamily"/>
</dbReference>
<dbReference type="InterPro" id="IPR013216">
    <property type="entry name" value="Methyltransf_11"/>
</dbReference>
<dbReference type="AlphaFoldDB" id="X0VVV9"/>
<evidence type="ECO:0000259" key="1">
    <source>
        <dbReference type="Pfam" id="PF08241"/>
    </source>
</evidence>
<organism evidence="2">
    <name type="scientific">marine sediment metagenome</name>
    <dbReference type="NCBI Taxonomy" id="412755"/>
    <lineage>
        <taxon>unclassified sequences</taxon>
        <taxon>metagenomes</taxon>
        <taxon>ecological metagenomes</taxon>
    </lineage>
</organism>
<dbReference type="GO" id="GO:0008757">
    <property type="term" value="F:S-adenosylmethionine-dependent methyltransferase activity"/>
    <property type="evidence" value="ECO:0007669"/>
    <property type="project" value="InterPro"/>
</dbReference>
<reference evidence="2" key="1">
    <citation type="journal article" date="2014" name="Front. Microbiol.">
        <title>High frequency of phylogenetically diverse reductive dehalogenase-homologous genes in deep subseafloor sedimentary metagenomes.</title>
        <authorList>
            <person name="Kawai M."/>
            <person name="Futagami T."/>
            <person name="Toyoda A."/>
            <person name="Takaki Y."/>
            <person name="Nishi S."/>
            <person name="Hori S."/>
            <person name="Arai W."/>
            <person name="Tsubouchi T."/>
            <person name="Morono Y."/>
            <person name="Uchiyama I."/>
            <person name="Ito T."/>
            <person name="Fujiyama A."/>
            <person name="Inagaki F."/>
            <person name="Takami H."/>
        </authorList>
    </citation>
    <scope>NUCLEOTIDE SEQUENCE</scope>
    <source>
        <strain evidence="2">Expedition CK06-06</strain>
    </source>
</reference>
<feature type="non-terminal residue" evidence="2">
    <location>
        <position position="213"/>
    </location>
</feature>
<accession>X0VVV9</accession>
<protein>
    <recommendedName>
        <fullName evidence="1">Methyltransferase type 11 domain-containing protein</fullName>
    </recommendedName>
</protein>
<proteinExistence type="predicted"/>
<dbReference type="InterPro" id="IPR029063">
    <property type="entry name" value="SAM-dependent_MTases_sf"/>
</dbReference>
<dbReference type="SUPFAM" id="SSF53335">
    <property type="entry name" value="S-adenosyl-L-methionine-dependent methyltransferases"/>
    <property type="match status" value="1"/>
</dbReference>
<evidence type="ECO:0000313" key="2">
    <source>
        <dbReference type="EMBL" id="GAG22534.1"/>
    </source>
</evidence>
<dbReference type="EMBL" id="BARS01031829">
    <property type="protein sequence ID" value="GAG22534.1"/>
    <property type="molecule type" value="Genomic_DNA"/>
</dbReference>
<dbReference type="Gene3D" id="3.40.50.150">
    <property type="entry name" value="Vaccinia Virus protein VP39"/>
    <property type="match status" value="1"/>
</dbReference>
<comment type="caution">
    <text evidence="2">The sequence shown here is derived from an EMBL/GenBank/DDBJ whole genome shotgun (WGS) entry which is preliminary data.</text>
</comment>
<dbReference type="CDD" id="cd02440">
    <property type="entry name" value="AdoMet_MTases"/>
    <property type="match status" value="1"/>
</dbReference>
<name>X0VVV9_9ZZZZ</name>
<gene>
    <name evidence="2" type="ORF">S01H1_49468</name>
</gene>
<dbReference type="Pfam" id="PF08241">
    <property type="entry name" value="Methyltransf_11"/>
    <property type="match status" value="1"/>
</dbReference>
<sequence>MSRDRFSSEELRRYWSDLSERSLGDDPAGLSVICYAGMPPWLNAFVARYQRKAFRRLVGDLPIEAVRVLDIGTGVGRWGRWYASFANTQVIGIDIDGHRLRWAKAGQDDGIDYCVMSADRLCFQDASFDVINCVTVLQHVGDDAKRKAIMEMARVLRPGGQAIVFELIDEADDAPHVFPWSREAWIREFRASGFTLIKTVGTEYTPLLRLALA</sequence>
<feature type="domain" description="Methyltransferase type 11" evidence="1">
    <location>
        <begin position="69"/>
        <end position="163"/>
    </location>
</feature>